<feature type="signal peptide" evidence="1">
    <location>
        <begin position="1"/>
        <end position="21"/>
    </location>
</feature>
<feature type="chain" id="PRO_5042923179" description="Secreted protein" evidence="1">
    <location>
        <begin position="22"/>
        <end position="184"/>
    </location>
</feature>
<evidence type="ECO:0000313" key="2">
    <source>
        <dbReference type="EMBL" id="KAK7381274.1"/>
    </source>
</evidence>
<accession>A0AAN9RQE5</accession>
<keyword evidence="1" id="KW-0732">Signal</keyword>
<keyword evidence="3" id="KW-1185">Reference proteome</keyword>
<gene>
    <name evidence="2" type="ORF">VNO78_33845</name>
</gene>
<evidence type="ECO:0000313" key="3">
    <source>
        <dbReference type="Proteomes" id="UP001386955"/>
    </source>
</evidence>
<dbReference type="EMBL" id="JAYMYS010000009">
    <property type="protein sequence ID" value="KAK7381274.1"/>
    <property type="molecule type" value="Genomic_DNA"/>
</dbReference>
<sequence length="184" mass="20774">MSLLLFRVAATLVSLPAKSSALKRVRGIGVRFYASLVKEARRGGKEDGSHVERRGLAGKRNATQHLTIIIAARTKKETNNALFHLPSQSTTLAFARFGLDSLDLMFFEKRKRGFQSQVDLRRYGGFSALMREEPIGCICNGRKVISAECRRTCQRRGTGRHFSQKEWESLIDPFCHLSKTSWDV</sequence>
<proteinExistence type="predicted"/>
<name>A0AAN9RQE5_PSOTE</name>
<evidence type="ECO:0008006" key="4">
    <source>
        <dbReference type="Google" id="ProtNLM"/>
    </source>
</evidence>
<protein>
    <recommendedName>
        <fullName evidence="4">Secreted protein</fullName>
    </recommendedName>
</protein>
<evidence type="ECO:0000256" key="1">
    <source>
        <dbReference type="SAM" id="SignalP"/>
    </source>
</evidence>
<comment type="caution">
    <text evidence="2">The sequence shown here is derived from an EMBL/GenBank/DDBJ whole genome shotgun (WGS) entry which is preliminary data.</text>
</comment>
<reference evidence="2 3" key="1">
    <citation type="submission" date="2024-01" db="EMBL/GenBank/DDBJ databases">
        <title>The genomes of 5 underutilized Papilionoideae crops provide insights into root nodulation and disease resistanc.</title>
        <authorList>
            <person name="Jiang F."/>
        </authorList>
    </citation>
    <scope>NUCLEOTIDE SEQUENCE [LARGE SCALE GENOMIC DNA]</scope>
    <source>
        <strain evidence="2">DUOXIRENSHENG_FW03</strain>
        <tissue evidence="2">Leaves</tissue>
    </source>
</reference>
<organism evidence="2 3">
    <name type="scientific">Psophocarpus tetragonolobus</name>
    <name type="common">Winged bean</name>
    <name type="synonym">Dolichos tetragonolobus</name>
    <dbReference type="NCBI Taxonomy" id="3891"/>
    <lineage>
        <taxon>Eukaryota</taxon>
        <taxon>Viridiplantae</taxon>
        <taxon>Streptophyta</taxon>
        <taxon>Embryophyta</taxon>
        <taxon>Tracheophyta</taxon>
        <taxon>Spermatophyta</taxon>
        <taxon>Magnoliopsida</taxon>
        <taxon>eudicotyledons</taxon>
        <taxon>Gunneridae</taxon>
        <taxon>Pentapetalae</taxon>
        <taxon>rosids</taxon>
        <taxon>fabids</taxon>
        <taxon>Fabales</taxon>
        <taxon>Fabaceae</taxon>
        <taxon>Papilionoideae</taxon>
        <taxon>50 kb inversion clade</taxon>
        <taxon>NPAAA clade</taxon>
        <taxon>indigoferoid/millettioid clade</taxon>
        <taxon>Phaseoleae</taxon>
        <taxon>Psophocarpus</taxon>
    </lineage>
</organism>
<dbReference type="Proteomes" id="UP001386955">
    <property type="component" value="Unassembled WGS sequence"/>
</dbReference>
<dbReference type="AlphaFoldDB" id="A0AAN9RQE5"/>